<dbReference type="InterPro" id="IPR004399">
    <property type="entry name" value="HMP/HMP-P_kinase_dom"/>
</dbReference>
<protein>
    <recommendedName>
        <fullName evidence="2">hydroxymethylpyrimidine kinase</fullName>
        <ecNumber evidence="2">2.7.1.49</ecNumber>
    </recommendedName>
</protein>
<feature type="domain" description="Pyridoxamine kinase/Phosphomethylpyrimidine kinase" evidence="3">
    <location>
        <begin position="16"/>
        <end position="263"/>
    </location>
</feature>
<dbReference type="Pfam" id="PF08543">
    <property type="entry name" value="Phos_pyr_kin"/>
    <property type="match status" value="1"/>
</dbReference>
<dbReference type="NCBIfam" id="TIGR00097">
    <property type="entry name" value="HMP-P_kinase"/>
    <property type="match status" value="1"/>
</dbReference>
<dbReference type="InterPro" id="IPR029056">
    <property type="entry name" value="Ribokinase-like"/>
</dbReference>
<keyword evidence="4" id="KW-0418">Kinase</keyword>
<dbReference type="RefSeq" id="WP_379043564.1">
    <property type="nucleotide sequence ID" value="NZ_JBHSKW010000032.1"/>
</dbReference>
<dbReference type="Gene3D" id="3.40.1190.20">
    <property type="match status" value="1"/>
</dbReference>
<dbReference type="PANTHER" id="PTHR20858:SF17">
    <property type="entry name" value="HYDROXYMETHYLPYRIMIDINE_PHOSPHOMETHYLPYRIMIDINE KINASE THI20-RELATED"/>
    <property type="match status" value="1"/>
</dbReference>
<dbReference type="InterPro" id="IPR013749">
    <property type="entry name" value="PM/HMP-P_kinase-1"/>
</dbReference>
<dbReference type="EC" id="2.7.1.49" evidence="2"/>
<comment type="pathway">
    <text evidence="1">Cofactor biosynthesis; thiamine diphosphate biosynthesis.</text>
</comment>
<dbReference type="GO" id="GO:0008902">
    <property type="term" value="F:hydroxymethylpyrimidine kinase activity"/>
    <property type="evidence" value="ECO:0007669"/>
    <property type="project" value="UniProtKB-EC"/>
</dbReference>
<accession>A0ABW5TTP9</accession>
<dbReference type="SUPFAM" id="SSF53613">
    <property type="entry name" value="Ribokinase-like"/>
    <property type="match status" value="1"/>
</dbReference>
<evidence type="ECO:0000313" key="5">
    <source>
        <dbReference type="Proteomes" id="UP001597546"/>
    </source>
</evidence>
<keyword evidence="4" id="KW-0808">Transferase</keyword>
<evidence type="ECO:0000259" key="3">
    <source>
        <dbReference type="Pfam" id="PF08543"/>
    </source>
</evidence>
<dbReference type="GO" id="GO:0008972">
    <property type="term" value="F:phosphomethylpyrimidine kinase activity"/>
    <property type="evidence" value="ECO:0007669"/>
    <property type="project" value="UniProtKB-EC"/>
</dbReference>
<reference evidence="5" key="1">
    <citation type="journal article" date="2019" name="Int. J. Syst. Evol. Microbiol.">
        <title>The Global Catalogue of Microorganisms (GCM) 10K type strain sequencing project: providing services to taxonomists for standard genome sequencing and annotation.</title>
        <authorList>
            <consortium name="The Broad Institute Genomics Platform"/>
            <consortium name="The Broad Institute Genome Sequencing Center for Infectious Disease"/>
            <person name="Wu L."/>
            <person name="Ma J."/>
        </authorList>
    </citation>
    <scope>NUCLEOTIDE SEQUENCE [LARGE SCALE GENOMIC DNA]</scope>
    <source>
        <strain evidence="5">KCTC 42456</strain>
    </source>
</reference>
<name>A0ABW5TTP9_9SPHI</name>
<proteinExistence type="predicted"/>
<organism evidence="4 5">
    <name type="scientific">Pedobacter alpinus</name>
    <dbReference type="NCBI Taxonomy" id="1590643"/>
    <lineage>
        <taxon>Bacteria</taxon>
        <taxon>Pseudomonadati</taxon>
        <taxon>Bacteroidota</taxon>
        <taxon>Sphingobacteriia</taxon>
        <taxon>Sphingobacteriales</taxon>
        <taxon>Sphingobacteriaceae</taxon>
        <taxon>Pedobacter</taxon>
    </lineage>
</organism>
<evidence type="ECO:0000313" key="4">
    <source>
        <dbReference type="EMBL" id="MFD2731898.1"/>
    </source>
</evidence>
<sequence length="275" mass="29504">MKSFKYLPVLSIAGSDCGGGAGIQADLKTFAALGCYGTSVISAVTAQNTLGISAVHPIPSEIVKQQIIAVMDDIQPLAIKIGMLYSAEIVIAVAETLKNYPNIPIIFDPVMSASSGDSLMQKDTLKAFQAHLFPIIILLTPNLNEATQLTQQAVKNLEDMKNVASKLLKLGLKNVLIKGGHLHGEQLINFYQNQEGHQHQFISEKINSQNLHGTGCTLSSAIAVYLAQGFSLLAAVERSGNYVHQSILQGANVKVGSGNGPLNHFFEPQKLIKMI</sequence>
<gene>
    <name evidence="4" type="primary">thiD</name>
    <name evidence="4" type="ORF">ACFSSE_09285</name>
</gene>
<dbReference type="Proteomes" id="UP001597546">
    <property type="component" value="Unassembled WGS sequence"/>
</dbReference>
<comment type="caution">
    <text evidence="4">The sequence shown here is derived from an EMBL/GenBank/DDBJ whole genome shotgun (WGS) entry which is preliminary data.</text>
</comment>
<evidence type="ECO:0000256" key="1">
    <source>
        <dbReference type="ARBA" id="ARBA00004948"/>
    </source>
</evidence>
<dbReference type="EMBL" id="JBHULV010000028">
    <property type="protein sequence ID" value="MFD2731898.1"/>
    <property type="molecule type" value="Genomic_DNA"/>
</dbReference>
<keyword evidence="5" id="KW-1185">Reference proteome</keyword>
<dbReference type="PANTHER" id="PTHR20858">
    <property type="entry name" value="PHOSPHOMETHYLPYRIMIDINE KINASE"/>
    <property type="match status" value="1"/>
</dbReference>
<dbReference type="CDD" id="cd01169">
    <property type="entry name" value="HMPP_kinase"/>
    <property type="match status" value="1"/>
</dbReference>
<evidence type="ECO:0000256" key="2">
    <source>
        <dbReference type="ARBA" id="ARBA00012135"/>
    </source>
</evidence>